<dbReference type="Pfam" id="PF03547">
    <property type="entry name" value="Mem_trans"/>
    <property type="match status" value="1"/>
</dbReference>
<dbReference type="GO" id="GO:0005886">
    <property type="term" value="C:plasma membrane"/>
    <property type="evidence" value="ECO:0007669"/>
    <property type="project" value="UniProtKB-SubCell"/>
</dbReference>
<keyword evidence="7 8" id="KW-0472">Membrane</keyword>
<keyword evidence="6 8" id="KW-1133">Transmembrane helix</keyword>
<evidence type="ECO:0000256" key="7">
    <source>
        <dbReference type="ARBA" id="ARBA00023136"/>
    </source>
</evidence>
<keyword evidence="10" id="KW-1185">Reference proteome</keyword>
<evidence type="ECO:0000256" key="8">
    <source>
        <dbReference type="SAM" id="Phobius"/>
    </source>
</evidence>
<comment type="subcellular location">
    <subcellularLocation>
        <location evidence="1">Cell membrane</location>
        <topology evidence="1">Multi-pass membrane protein</topology>
    </subcellularLocation>
</comment>
<evidence type="ECO:0000256" key="2">
    <source>
        <dbReference type="ARBA" id="ARBA00010145"/>
    </source>
</evidence>
<sequence length="320" mass="33824">MSLEILFIVAPVFLLIGIGYLVARFGLLSPEVGEALGQFVYVIAIPVLLFKTLSTVDLGGETPWALWATYFGGVFINWTIAALMIRKVFHRDARACAIAGISSSFANTVMVGLPLVSAVYGDEGMTALLLILSIHLPVMTVLIAVIMERAAQSDGVGEGSSLRQTLKSVLKSLATNPIVIGLLAAVVWRLFGLPVTGILKDVLERIAGTALPVALLSLGMSMVAYGIRGNLIPGILLSSLKVAVMPALVFCLGAFVFNLSPLWTSVATLTAACPTGVNAYIFANKYGTGHAMSSNSITLTTLFAVLTTGMWGSFLHMWSG</sequence>
<evidence type="ECO:0000313" key="9">
    <source>
        <dbReference type="EMBL" id="MBO0346751.1"/>
    </source>
</evidence>
<dbReference type="InterPro" id="IPR004776">
    <property type="entry name" value="Mem_transp_PIN-like"/>
</dbReference>
<gene>
    <name evidence="9" type="ORF">J0X15_16105</name>
</gene>
<feature type="transmembrane region" description="Helical" evidence="8">
    <location>
        <begin position="6"/>
        <end position="23"/>
    </location>
</feature>
<keyword evidence="5 8" id="KW-0812">Transmembrane</keyword>
<keyword evidence="3" id="KW-0813">Transport</keyword>
<dbReference type="PANTHER" id="PTHR36838">
    <property type="entry name" value="AUXIN EFFLUX CARRIER FAMILY PROTEIN"/>
    <property type="match status" value="1"/>
</dbReference>
<feature type="transmembrane region" description="Helical" evidence="8">
    <location>
        <begin position="206"/>
        <end position="227"/>
    </location>
</feature>
<accession>A0A939EQ96</accession>
<reference evidence="9" key="1">
    <citation type="submission" date="2021-03" db="EMBL/GenBank/DDBJ databases">
        <title>Roseibium sp. CAU 1637 isolated from Incheon.</title>
        <authorList>
            <person name="Kim W."/>
        </authorList>
    </citation>
    <scope>NUCLEOTIDE SEQUENCE</scope>
    <source>
        <strain evidence="9">CAU 1637</strain>
    </source>
</reference>
<evidence type="ECO:0000256" key="4">
    <source>
        <dbReference type="ARBA" id="ARBA00022475"/>
    </source>
</evidence>
<dbReference type="InterPro" id="IPR038770">
    <property type="entry name" value="Na+/solute_symporter_sf"/>
</dbReference>
<evidence type="ECO:0000256" key="1">
    <source>
        <dbReference type="ARBA" id="ARBA00004651"/>
    </source>
</evidence>
<evidence type="ECO:0000256" key="3">
    <source>
        <dbReference type="ARBA" id="ARBA00022448"/>
    </source>
</evidence>
<organism evidence="9 10">
    <name type="scientific">Roseibium limicola</name>
    <dbReference type="NCBI Taxonomy" id="2816037"/>
    <lineage>
        <taxon>Bacteria</taxon>
        <taxon>Pseudomonadati</taxon>
        <taxon>Pseudomonadota</taxon>
        <taxon>Alphaproteobacteria</taxon>
        <taxon>Hyphomicrobiales</taxon>
        <taxon>Stappiaceae</taxon>
        <taxon>Roseibium</taxon>
    </lineage>
</organism>
<dbReference type="RefSeq" id="WP_206942866.1">
    <property type="nucleotide sequence ID" value="NZ_JAFLNF010000007.1"/>
</dbReference>
<dbReference type="Gene3D" id="1.20.1530.20">
    <property type="match status" value="1"/>
</dbReference>
<comment type="similarity">
    <text evidence="2">Belongs to the auxin efflux carrier (TC 2.A.69) family.</text>
</comment>
<feature type="transmembrane region" description="Helical" evidence="8">
    <location>
        <begin position="262"/>
        <end position="283"/>
    </location>
</feature>
<name>A0A939EQ96_9HYPH</name>
<evidence type="ECO:0000313" key="10">
    <source>
        <dbReference type="Proteomes" id="UP000664779"/>
    </source>
</evidence>
<protein>
    <submittedName>
        <fullName evidence="9">AEC family transporter</fullName>
    </submittedName>
</protein>
<comment type="caution">
    <text evidence="9">The sequence shown here is derived from an EMBL/GenBank/DDBJ whole genome shotgun (WGS) entry which is preliminary data.</text>
</comment>
<feature type="transmembrane region" description="Helical" evidence="8">
    <location>
        <begin position="234"/>
        <end position="256"/>
    </location>
</feature>
<feature type="transmembrane region" description="Helical" evidence="8">
    <location>
        <begin position="295"/>
        <end position="318"/>
    </location>
</feature>
<feature type="transmembrane region" description="Helical" evidence="8">
    <location>
        <begin position="168"/>
        <end position="191"/>
    </location>
</feature>
<keyword evidence="4" id="KW-1003">Cell membrane</keyword>
<dbReference type="PANTHER" id="PTHR36838:SF3">
    <property type="entry name" value="TRANSPORTER AUXIN EFFLUX CARRIER EC FAMILY"/>
    <property type="match status" value="1"/>
</dbReference>
<feature type="transmembrane region" description="Helical" evidence="8">
    <location>
        <begin position="126"/>
        <end position="147"/>
    </location>
</feature>
<evidence type="ECO:0000256" key="6">
    <source>
        <dbReference type="ARBA" id="ARBA00022989"/>
    </source>
</evidence>
<proteinExistence type="inferred from homology"/>
<evidence type="ECO:0000256" key="5">
    <source>
        <dbReference type="ARBA" id="ARBA00022692"/>
    </source>
</evidence>
<feature type="transmembrane region" description="Helical" evidence="8">
    <location>
        <begin position="35"/>
        <end position="53"/>
    </location>
</feature>
<dbReference type="GO" id="GO:0055085">
    <property type="term" value="P:transmembrane transport"/>
    <property type="evidence" value="ECO:0007669"/>
    <property type="project" value="InterPro"/>
</dbReference>
<dbReference type="AlphaFoldDB" id="A0A939EQ96"/>
<dbReference type="Proteomes" id="UP000664779">
    <property type="component" value="Unassembled WGS sequence"/>
</dbReference>
<feature type="transmembrane region" description="Helical" evidence="8">
    <location>
        <begin position="65"/>
        <end position="85"/>
    </location>
</feature>
<feature type="transmembrane region" description="Helical" evidence="8">
    <location>
        <begin position="97"/>
        <end position="120"/>
    </location>
</feature>
<dbReference type="EMBL" id="JAFLNF010000007">
    <property type="protein sequence ID" value="MBO0346751.1"/>
    <property type="molecule type" value="Genomic_DNA"/>
</dbReference>